<dbReference type="GO" id="GO:0005829">
    <property type="term" value="C:cytosol"/>
    <property type="evidence" value="ECO:0007669"/>
    <property type="project" value="UniProtKB-SubCell"/>
</dbReference>
<evidence type="ECO:0000256" key="11">
    <source>
        <dbReference type="ARBA" id="ARBA00022771"/>
    </source>
</evidence>
<dbReference type="WBParaSite" id="SBAD_0001153001-mRNA-1">
    <property type="protein sequence ID" value="SBAD_0001153001-mRNA-1"/>
    <property type="gene ID" value="SBAD_0001153001"/>
</dbReference>
<dbReference type="UniPathway" id="UPA00143"/>
<sequence length="120" mass="13974">MEMTVALPEDYPLSLPEVLINRQLGASKEKWRQWMKNLVVFITHQNGSVLDAILMWKLSFEKHIQGVEACSICMMTIHGSNYRLPSVGCKRCRKKFHGECLRKWFSTSNKTECPLCRHTF</sequence>
<comment type="pathway">
    <text evidence="3 18">Protein modification; protein ubiquitination.</text>
</comment>
<dbReference type="InterPro" id="IPR011016">
    <property type="entry name" value="Znf_RING-CH"/>
</dbReference>
<dbReference type="PANTHER" id="PTHR12389">
    <property type="entry name" value="ZINC FINGER PROTEIN 294"/>
    <property type="match status" value="1"/>
</dbReference>
<evidence type="ECO:0000256" key="8">
    <source>
        <dbReference type="ARBA" id="ARBA00022679"/>
    </source>
</evidence>
<evidence type="ECO:0000256" key="9">
    <source>
        <dbReference type="ARBA" id="ARBA00022723"/>
    </source>
</evidence>
<keyword evidence="9 18" id="KW-0479">Metal-binding</keyword>
<dbReference type="EMBL" id="UZAM01015153">
    <property type="protein sequence ID" value="VDP37547.1"/>
    <property type="molecule type" value="Genomic_DNA"/>
</dbReference>
<dbReference type="GO" id="GO:0072344">
    <property type="term" value="P:rescue of stalled ribosome"/>
    <property type="evidence" value="ECO:0007669"/>
    <property type="project" value="UniProtKB-UniRule"/>
</dbReference>
<dbReference type="PROSITE" id="PS51292">
    <property type="entry name" value="ZF_RING_CH"/>
    <property type="match status" value="1"/>
</dbReference>
<evidence type="ECO:0000256" key="2">
    <source>
        <dbReference type="ARBA" id="ARBA00004514"/>
    </source>
</evidence>
<feature type="domain" description="RING-type" evidence="19">
    <location>
        <begin position="70"/>
        <end position="117"/>
    </location>
</feature>
<keyword evidence="8 18" id="KW-0808">Transferase</keyword>
<gene>
    <name evidence="21" type="ORF">SBAD_LOCUS11150</name>
</gene>
<organism evidence="23">
    <name type="scientific">Soboliphyme baturini</name>
    <dbReference type="NCBI Taxonomy" id="241478"/>
    <lineage>
        <taxon>Eukaryota</taxon>
        <taxon>Metazoa</taxon>
        <taxon>Ecdysozoa</taxon>
        <taxon>Nematoda</taxon>
        <taxon>Enoplea</taxon>
        <taxon>Dorylaimia</taxon>
        <taxon>Dioctophymatida</taxon>
        <taxon>Dioctophymatoidea</taxon>
        <taxon>Soboliphymatidae</taxon>
        <taxon>Soboliphyme</taxon>
    </lineage>
</organism>
<evidence type="ECO:0000256" key="7">
    <source>
        <dbReference type="ARBA" id="ARBA00022490"/>
    </source>
</evidence>
<keyword evidence="11 17" id="KW-0863">Zinc-finger</keyword>
<dbReference type="Pfam" id="PF23009">
    <property type="entry name" value="UBC_like"/>
    <property type="match status" value="1"/>
</dbReference>
<evidence type="ECO:0000256" key="1">
    <source>
        <dbReference type="ARBA" id="ARBA00000900"/>
    </source>
</evidence>
<dbReference type="Proteomes" id="UP000270296">
    <property type="component" value="Unassembled WGS sequence"/>
</dbReference>
<keyword evidence="13 18" id="KW-0862">Zinc</keyword>
<evidence type="ECO:0000256" key="10">
    <source>
        <dbReference type="ARBA" id="ARBA00022737"/>
    </source>
</evidence>
<keyword evidence="12 18" id="KW-0833">Ubl conjugation pathway</keyword>
<evidence type="ECO:0000256" key="12">
    <source>
        <dbReference type="ARBA" id="ARBA00022786"/>
    </source>
</evidence>
<dbReference type="PROSITE" id="PS50089">
    <property type="entry name" value="ZF_RING_2"/>
    <property type="match status" value="1"/>
</dbReference>
<keyword evidence="10" id="KW-0677">Repeat</keyword>
<comment type="subunit">
    <text evidence="16">Component of the ribosome quality control complex (RQC), composed of at least the E3 ubiquitin ligase ltn1 and nemf. The complex probably also contains tcf25 as well as vcp/p97 and its ubiquitin-binding cofactors. RQC forms a stable complex with 60S ribosomal subunits.</text>
</comment>
<comment type="similarity">
    <text evidence="4 18">Belongs to the LTN1 family.</text>
</comment>
<comment type="catalytic activity">
    <reaction evidence="1 18">
        <text>S-ubiquitinyl-[E2 ubiquitin-conjugating enzyme]-L-cysteine + [acceptor protein]-L-lysine = [E2 ubiquitin-conjugating enzyme]-L-cysteine + N(6)-ubiquitinyl-[acceptor protein]-L-lysine.</text>
        <dbReference type="EC" id="2.3.2.27"/>
    </reaction>
</comment>
<evidence type="ECO:0000313" key="21">
    <source>
        <dbReference type="EMBL" id="VDP37547.1"/>
    </source>
</evidence>
<keyword evidence="7" id="KW-0963">Cytoplasm</keyword>
<evidence type="ECO:0000313" key="22">
    <source>
        <dbReference type="Proteomes" id="UP000270296"/>
    </source>
</evidence>
<evidence type="ECO:0000256" key="13">
    <source>
        <dbReference type="ARBA" id="ARBA00022833"/>
    </source>
</evidence>
<evidence type="ECO:0000256" key="6">
    <source>
        <dbReference type="ARBA" id="ARBA00017157"/>
    </source>
</evidence>
<evidence type="ECO:0000256" key="16">
    <source>
        <dbReference type="ARBA" id="ARBA00065062"/>
    </source>
</evidence>
<dbReference type="Gene3D" id="3.30.40.10">
    <property type="entry name" value="Zinc/RING finger domain, C3HC4 (zinc finger)"/>
    <property type="match status" value="1"/>
</dbReference>
<comment type="subcellular location">
    <subcellularLocation>
        <location evidence="2">Cytoplasm</location>
        <location evidence="2">Cytosol</location>
    </subcellularLocation>
</comment>
<dbReference type="GO" id="GO:0016567">
    <property type="term" value="P:protein ubiquitination"/>
    <property type="evidence" value="ECO:0007669"/>
    <property type="project" value="UniProtKB-UniPathway"/>
</dbReference>
<evidence type="ECO:0000256" key="18">
    <source>
        <dbReference type="RuleBase" id="RU367090"/>
    </source>
</evidence>
<proteinExistence type="inferred from homology"/>
<feature type="domain" description="RING-CH-type" evidence="20">
    <location>
        <begin position="62"/>
        <end position="120"/>
    </location>
</feature>
<dbReference type="AlphaFoldDB" id="A0A183J5K2"/>
<dbReference type="PANTHER" id="PTHR12389:SF0">
    <property type="entry name" value="E3 UBIQUITIN-PROTEIN LIGASE LISTERIN"/>
    <property type="match status" value="1"/>
</dbReference>
<evidence type="ECO:0000256" key="4">
    <source>
        <dbReference type="ARBA" id="ARBA00007997"/>
    </source>
</evidence>
<accession>A0A183J5K2</accession>
<evidence type="ECO:0000256" key="5">
    <source>
        <dbReference type="ARBA" id="ARBA00012483"/>
    </source>
</evidence>
<evidence type="ECO:0000256" key="14">
    <source>
        <dbReference type="ARBA" id="ARBA00032366"/>
    </source>
</evidence>
<dbReference type="GO" id="GO:0061630">
    <property type="term" value="F:ubiquitin protein ligase activity"/>
    <property type="evidence" value="ECO:0007669"/>
    <property type="project" value="UniProtKB-UniRule"/>
</dbReference>
<dbReference type="InterPro" id="IPR001841">
    <property type="entry name" value="Znf_RING"/>
</dbReference>
<dbReference type="OrthoDB" id="6108at2759"/>
<reference evidence="21 22" key="2">
    <citation type="submission" date="2018-11" db="EMBL/GenBank/DDBJ databases">
        <authorList>
            <consortium name="Pathogen Informatics"/>
        </authorList>
    </citation>
    <scope>NUCLEOTIDE SEQUENCE [LARGE SCALE GENOMIC DNA]</scope>
</reference>
<evidence type="ECO:0000259" key="20">
    <source>
        <dbReference type="PROSITE" id="PS51292"/>
    </source>
</evidence>
<dbReference type="SUPFAM" id="SSF57850">
    <property type="entry name" value="RING/U-box"/>
    <property type="match status" value="1"/>
</dbReference>
<dbReference type="InterPro" id="IPR013083">
    <property type="entry name" value="Znf_RING/FYVE/PHD"/>
</dbReference>
<dbReference type="GO" id="GO:0043023">
    <property type="term" value="F:ribosomal large subunit binding"/>
    <property type="evidence" value="ECO:0007669"/>
    <property type="project" value="TreeGrafter"/>
</dbReference>
<evidence type="ECO:0000313" key="23">
    <source>
        <dbReference type="WBParaSite" id="SBAD_0001153001-mRNA-1"/>
    </source>
</evidence>
<dbReference type="InterPro" id="IPR039795">
    <property type="entry name" value="LTN1/Rkr1"/>
</dbReference>
<name>A0A183J5K2_9BILA</name>
<evidence type="ECO:0000256" key="15">
    <source>
        <dbReference type="ARBA" id="ARBA00053497"/>
    </source>
</evidence>
<dbReference type="GO" id="GO:1990116">
    <property type="term" value="P:ribosome-associated ubiquitin-dependent protein catabolic process"/>
    <property type="evidence" value="ECO:0007669"/>
    <property type="project" value="UniProtKB-UniRule"/>
</dbReference>
<protein>
    <recommendedName>
        <fullName evidence="6 18">E3 ubiquitin-protein ligase listerin</fullName>
        <ecNumber evidence="5 18">2.3.2.27</ecNumber>
    </recommendedName>
    <alternativeName>
        <fullName evidence="14 18">RING-type E3 ubiquitin transferase listerin</fullName>
    </alternativeName>
</protein>
<reference evidence="23" key="1">
    <citation type="submission" date="2016-06" db="UniProtKB">
        <authorList>
            <consortium name="WormBaseParasite"/>
        </authorList>
    </citation>
    <scope>IDENTIFICATION</scope>
</reference>
<comment type="function">
    <text evidence="15">E3 ubiquitin-protein ligase. Component of the ribosome quality control complex (RQC), a ribosome-associated complex that mediates ubiquitination and extraction of incompletely synthesized nascent chains for proteasomal degradation. Ubiquitination leads to vcp/p97 recruitment for extraction and degradation of the incomplete translation product.</text>
</comment>
<dbReference type="SMART" id="SM00744">
    <property type="entry name" value="RINGv"/>
    <property type="match status" value="1"/>
</dbReference>
<dbReference type="EC" id="2.3.2.27" evidence="5 18"/>
<dbReference type="GO" id="GO:1990112">
    <property type="term" value="C:RQC complex"/>
    <property type="evidence" value="ECO:0007669"/>
    <property type="project" value="UniProtKB-UniRule"/>
</dbReference>
<evidence type="ECO:0000256" key="3">
    <source>
        <dbReference type="ARBA" id="ARBA00004906"/>
    </source>
</evidence>
<dbReference type="GO" id="GO:0008270">
    <property type="term" value="F:zinc ion binding"/>
    <property type="evidence" value="ECO:0007669"/>
    <property type="project" value="UniProtKB-KW"/>
</dbReference>
<evidence type="ECO:0000256" key="17">
    <source>
        <dbReference type="PROSITE-ProRule" id="PRU00175"/>
    </source>
</evidence>
<evidence type="ECO:0000259" key="19">
    <source>
        <dbReference type="PROSITE" id="PS50089"/>
    </source>
</evidence>
<dbReference type="InterPro" id="IPR054478">
    <property type="entry name" value="LTN1_UBC"/>
</dbReference>
<keyword evidence="22" id="KW-1185">Reference proteome</keyword>
<dbReference type="Pfam" id="PF13639">
    <property type="entry name" value="zf-RING_2"/>
    <property type="match status" value="1"/>
</dbReference>
<dbReference type="FunFam" id="3.30.40.10:FF:000038">
    <property type="entry name" value="E3 ubiquitin-protein ligase listerin"/>
    <property type="match status" value="1"/>
</dbReference>